<feature type="signal peptide" evidence="1">
    <location>
        <begin position="1"/>
        <end position="25"/>
    </location>
</feature>
<dbReference type="SUPFAM" id="SSF53807">
    <property type="entry name" value="Helical backbone' metal receptor"/>
    <property type="match status" value="1"/>
</dbReference>
<dbReference type="PANTHER" id="PTHR30535">
    <property type="entry name" value="VITAMIN B12-BINDING PROTEIN"/>
    <property type="match status" value="1"/>
</dbReference>
<dbReference type="RefSeq" id="WP_188318745.1">
    <property type="nucleotide sequence ID" value="NZ_JBHUFA010000001.1"/>
</dbReference>
<gene>
    <name evidence="3" type="ORF">ACFSC7_08715</name>
</gene>
<comment type="caution">
    <text evidence="3">The sequence shown here is derived from an EMBL/GenBank/DDBJ whole genome shotgun (WGS) entry which is preliminary data.</text>
</comment>
<reference evidence="4" key="1">
    <citation type="journal article" date="2019" name="Int. J. Syst. Evol. Microbiol.">
        <title>The Global Catalogue of Microorganisms (GCM) 10K type strain sequencing project: providing services to taxonomists for standard genome sequencing and annotation.</title>
        <authorList>
            <consortium name="The Broad Institute Genomics Platform"/>
            <consortium name="The Broad Institute Genome Sequencing Center for Infectious Disease"/>
            <person name="Wu L."/>
            <person name="Ma J."/>
        </authorList>
    </citation>
    <scope>NUCLEOTIDE SEQUENCE [LARGE SCALE GENOMIC DNA]</scope>
    <source>
        <strain evidence="4">JCM 3369</strain>
    </source>
</reference>
<proteinExistence type="predicted"/>
<keyword evidence="1" id="KW-0732">Signal</keyword>
<dbReference type="InterPro" id="IPR002491">
    <property type="entry name" value="ABC_transptr_periplasmic_BD"/>
</dbReference>
<dbReference type="InterPro" id="IPR050902">
    <property type="entry name" value="ABC_Transporter_SBP"/>
</dbReference>
<organism evidence="3 4">
    <name type="scientific">Roseibium aestuarii</name>
    <dbReference type="NCBI Taxonomy" id="2600299"/>
    <lineage>
        <taxon>Bacteria</taxon>
        <taxon>Pseudomonadati</taxon>
        <taxon>Pseudomonadota</taxon>
        <taxon>Alphaproteobacteria</taxon>
        <taxon>Hyphomicrobiales</taxon>
        <taxon>Stappiaceae</taxon>
        <taxon>Roseibium</taxon>
    </lineage>
</organism>
<dbReference type="PANTHER" id="PTHR30535:SF34">
    <property type="entry name" value="MOLYBDATE-BINDING PROTEIN MOLA"/>
    <property type="match status" value="1"/>
</dbReference>
<name>A0ABW4JUV8_9HYPH</name>
<dbReference type="Pfam" id="PF01497">
    <property type="entry name" value="Peripla_BP_2"/>
    <property type="match status" value="1"/>
</dbReference>
<evidence type="ECO:0000313" key="4">
    <source>
        <dbReference type="Proteomes" id="UP001597327"/>
    </source>
</evidence>
<evidence type="ECO:0000259" key="2">
    <source>
        <dbReference type="PROSITE" id="PS50983"/>
    </source>
</evidence>
<feature type="chain" id="PRO_5045143556" evidence="1">
    <location>
        <begin position="26"/>
        <end position="374"/>
    </location>
</feature>
<accession>A0ABW4JUV8</accession>
<evidence type="ECO:0000313" key="3">
    <source>
        <dbReference type="EMBL" id="MFD1695597.1"/>
    </source>
</evidence>
<dbReference type="Gene3D" id="3.40.50.1980">
    <property type="entry name" value="Nitrogenase molybdenum iron protein domain"/>
    <property type="match status" value="2"/>
</dbReference>
<dbReference type="PROSITE" id="PS50983">
    <property type="entry name" value="FE_B12_PBP"/>
    <property type="match status" value="1"/>
</dbReference>
<evidence type="ECO:0000256" key="1">
    <source>
        <dbReference type="SAM" id="SignalP"/>
    </source>
</evidence>
<dbReference type="Proteomes" id="UP001597327">
    <property type="component" value="Unassembled WGS sequence"/>
</dbReference>
<protein>
    <submittedName>
        <fullName evidence="3">ABC transporter substrate-binding protein</fullName>
    </submittedName>
</protein>
<feature type="domain" description="Fe/B12 periplasmic-binding" evidence="2">
    <location>
        <begin position="43"/>
        <end position="346"/>
    </location>
</feature>
<dbReference type="EMBL" id="JBHUFA010000001">
    <property type="protein sequence ID" value="MFD1695597.1"/>
    <property type="molecule type" value="Genomic_DNA"/>
</dbReference>
<keyword evidence="4" id="KW-1185">Reference proteome</keyword>
<sequence>MLAAFLRTAALAAALLSGWIGAAHAIDLVDVAGRPVHLDQPARTVVLGDGRALSAMAILEPENPVAKVEAMLSNMEQTDPELLDYMKARFPRTATIPMVTGVETGASVEQVITIGPDVAILSMSGHGPSIEDEEFVNQLEAAGIPVVFIDFRLDPLKNTVASLEIMGEVLGRKDRAGAFATFYKERIARIESRLADFTGARPTVFLQAHIGRFECCVAMANGMLGPFVEAAGGRNISAEAVPGPVGRHTQEFLLAANPDIWIGTASGTPADLAEGKPFAALGMHVSAEMAQSSAIAGLESAGLMELDAVKAGRAYTIWHGFYNSPFNIYVLETFAKWFHSDLFADLDPEATFRQVHETFLPLDNPGLYSWQVTR</sequence>